<gene>
    <name evidence="2" type="ORF">RIdsm_04646</name>
</gene>
<dbReference type="Proteomes" id="UP000325785">
    <property type="component" value="Chromosome"/>
</dbReference>
<accession>A0A5P3AJ48</accession>
<feature type="domain" description="Transglutaminase-like" evidence="1">
    <location>
        <begin position="83"/>
        <end position="141"/>
    </location>
</feature>
<dbReference type="InterPro" id="IPR002931">
    <property type="entry name" value="Transglutaminase-like"/>
</dbReference>
<dbReference type="KEGG" id="rid:RIdsm_04646"/>
<evidence type="ECO:0000259" key="1">
    <source>
        <dbReference type="Pfam" id="PF01841"/>
    </source>
</evidence>
<reference evidence="2 3" key="1">
    <citation type="submission" date="2018-08" db="EMBL/GenBank/DDBJ databases">
        <title>Genetic Globetrotter - A new plasmid hitch-hiking vast phylogenetic and geographic distances.</title>
        <authorList>
            <person name="Vollmers J."/>
            <person name="Petersen J."/>
        </authorList>
    </citation>
    <scope>NUCLEOTIDE SEQUENCE [LARGE SCALE GENOMIC DNA]</scope>
    <source>
        <strain evidence="2 3">DSM 26383</strain>
    </source>
</reference>
<dbReference type="Gene3D" id="3.10.620.30">
    <property type="match status" value="1"/>
</dbReference>
<dbReference type="Pfam" id="PF01841">
    <property type="entry name" value="Transglut_core"/>
    <property type="match status" value="1"/>
</dbReference>
<protein>
    <submittedName>
        <fullName evidence="2">Transglutaminase-like superfamily protein</fullName>
    </submittedName>
</protein>
<dbReference type="AlphaFoldDB" id="A0A5P3AJ48"/>
<name>A0A5P3AJ48_9RHOB</name>
<evidence type="ECO:0000313" key="2">
    <source>
        <dbReference type="EMBL" id="QEW28806.1"/>
    </source>
</evidence>
<dbReference type="InterPro" id="IPR038765">
    <property type="entry name" value="Papain-like_cys_pep_sf"/>
</dbReference>
<organism evidence="2 3">
    <name type="scientific">Roseovarius indicus</name>
    <dbReference type="NCBI Taxonomy" id="540747"/>
    <lineage>
        <taxon>Bacteria</taxon>
        <taxon>Pseudomonadati</taxon>
        <taxon>Pseudomonadota</taxon>
        <taxon>Alphaproteobacteria</taxon>
        <taxon>Rhodobacterales</taxon>
        <taxon>Roseobacteraceae</taxon>
        <taxon>Roseovarius</taxon>
    </lineage>
</organism>
<dbReference type="RefSeq" id="WP_057813122.1">
    <property type="nucleotide sequence ID" value="NZ_CP031598.1"/>
</dbReference>
<evidence type="ECO:0000313" key="3">
    <source>
        <dbReference type="Proteomes" id="UP000325785"/>
    </source>
</evidence>
<dbReference type="EMBL" id="CP031598">
    <property type="protein sequence ID" value="QEW28806.1"/>
    <property type="molecule type" value="Genomic_DNA"/>
</dbReference>
<proteinExistence type="predicted"/>
<dbReference type="SUPFAM" id="SSF54001">
    <property type="entry name" value="Cysteine proteinases"/>
    <property type="match status" value="1"/>
</dbReference>
<sequence length="262" mass="27986">MAADVFDPGERGGLLDGLEPSPGAFCAALHGVLIHDHFGAICYPAVPPDFATASRETLPAAARLARIDEYGEGFQPRPPERRTVGTCRDFAVMFCAMARRHGMEAQVRCGFADYLDPPGFEDHWICEYRAAGGGRWAQADPQLDAAHIAHLNIGFDPTDLPDGAFLTGCEAWRAVRRGTAMATDFGHGDACGAWFLKVNLLRDLHCLLGQVMSDWDQWRQVADSAVHDAVPDALCDRLAEAGTGGASSAVDLPAPPIGGAAM</sequence>